<accession>A0A8S1UR02</accession>
<dbReference type="EMBL" id="CAJJDO010000046">
    <property type="protein sequence ID" value="CAD8167071.1"/>
    <property type="molecule type" value="Genomic_DNA"/>
</dbReference>
<evidence type="ECO:0000313" key="2">
    <source>
        <dbReference type="Proteomes" id="UP000689195"/>
    </source>
</evidence>
<proteinExistence type="predicted"/>
<keyword evidence="2" id="KW-1185">Reference proteome</keyword>
<comment type="caution">
    <text evidence="1">The sequence shown here is derived from an EMBL/GenBank/DDBJ whole genome shotgun (WGS) entry which is preliminary data.</text>
</comment>
<protein>
    <submittedName>
        <fullName evidence="1">Uncharacterized protein</fullName>
    </submittedName>
</protein>
<dbReference type="Proteomes" id="UP000689195">
    <property type="component" value="Unassembled WGS sequence"/>
</dbReference>
<dbReference type="AlphaFoldDB" id="A0A8S1UR02"/>
<organism evidence="1 2">
    <name type="scientific">Paramecium pentaurelia</name>
    <dbReference type="NCBI Taxonomy" id="43138"/>
    <lineage>
        <taxon>Eukaryota</taxon>
        <taxon>Sar</taxon>
        <taxon>Alveolata</taxon>
        <taxon>Ciliophora</taxon>
        <taxon>Intramacronucleata</taxon>
        <taxon>Oligohymenophorea</taxon>
        <taxon>Peniculida</taxon>
        <taxon>Parameciidae</taxon>
        <taxon>Paramecium</taxon>
    </lineage>
</organism>
<name>A0A8S1UR02_9CILI</name>
<evidence type="ECO:0000313" key="1">
    <source>
        <dbReference type="EMBL" id="CAD8167071.1"/>
    </source>
</evidence>
<reference evidence="1" key="1">
    <citation type="submission" date="2021-01" db="EMBL/GenBank/DDBJ databases">
        <authorList>
            <consortium name="Genoscope - CEA"/>
            <person name="William W."/>
        </authorList>
    </citation>
    <scope>NUCLEOTIDE SEQUENCE</scope>
</reference>
<gene>
    <name evidence="1" type="ORF">PPENT_87.1.T0460214</name>
</gene>
<sequence length="118" mass="14414">MRKPPSPNWRRDFCDFQNLKRNENSPNFQRTISRNKTYQRSILLRLRFRRRHGILKQVYSEKIQKEESYDKQKIDRERLSTYSISNKNMGNSIFIKIELLENNRQQQCDKEVSITRCS</sequence>